<dbReference type="AlphaFoldDB" id="A0A8X6F321"/>
<sequence length="107" mass="12401">MIYTVAYIEVLRFSSNEFGAYFLVGGRRGLSAYRFQSRTNLKQRLIPIINNRSLCDSKQEPSLGPIHVLDVDEVMDRMWRYISKGMMYIALSFVLSRECLDHETASN</sequence>
<dbReference type="Proteomes" id="UP000887116">
    <property type="component" value="Unassembled WGS sequence"/>
</dbReference>
<organism evidence="1 2">
    <name type="scientific">Trichonephila clavata</name>
    <name type="common">Joro spider</name>
    <name type="synonym">Nephila clavata</name>
    <dbReference type="NCBI Taxonomy" id="2740835"/>
    <lineage>
        <taxon>Eukaryota</taxon>
        <taxon>Metazoa</taxon>
        <taxon>Ecdysozoa</taxon>
        <taxon>Arthropoda</taxon>
        <taxon>Chelicerata</taxon>
        <taxon>Arachnida</taxon>
        <taxon>Araneae</taxon>
        <taxon>Araneomorphae</taxon>
        <taxon>Entelegynae</taxon>
        <taxon>Araneoidea</taxon>
        <taxon>Nephilidae</taxon>
        <taxon>Trichonephila</taxon>
    </lineage>
</organism>
<name>A0A8X6F321_TRICU</name>
<dbReference type="EMBL" id="BMAO01010832">
    <property type="protein sequence ID" value="GFQ69760.1"/>
    <property type="molecule type" value="Genomic_DNA"/>
</dbReference>
<protein>
    <submittedName>
        <fullName evidence="1">Uncharacterized protein</fullName>
    </submittedName>
</protein>
<reference evidence="1" key="1">
    <citation type="submission" date="2020-07" db="EMBL/GenBank/DDBJ databases">
        <title>Multicomponent nature underlies the extraordinary mechanical properties of spider dragline silk.</title>
        <authorList>
            <person name="Kono N."/>
            <person name="Nakamura H."/>
            <person name="Mori M."/>
            <person name="Yoshida Y."/>
            <person name="Ohtoshi R."/>
            <person name="Malay A.D."/>
            <person name="Moran D.A.P."/>
            <person name="Tomita M."/>
            <person name="Numata K."/>
            <person name="Arakawa K."/>
        </authorList>
    </citation>
    <scope>NUCLEOTIDE SEQUENCE</scope>
</reference>
<comment type="caution">
    <text evidence="1">The sequence shown here is derived from an EMBL/GenBank/DDBJ whole genome shotgun (WGS) entry which is preliminary data.</text>
</comment>
<accession>A0A8X6F321</accession>
<evidence type="ECO:0000313" key="1">
    <source>
        <dbReference type="EMBL" id="GFQ69760.1"/>
    </source>
</evidence>
<gene>
    <name evidence="1" type="ORF">TNCT_710761</name>
</gene>
<keyword evidence="2" id="KW-1185">Reference proteome</keyword>
<evidence type="ECO:0000313" key="2">
    <source>
        <dbReference type="Proteomes" id="UP000887116"/>
    </source>
</evidence>
<proteinExistence type="predicted"/>